<proteinExistence type="predicted"/>
<feature type="domain" description="H15" evidence="1">
    <location>
        <begin position="31"/>
        <end position="100"/>
    </location>
</feature>
<sequence length="146" mass="17294">MTQFVCKLWDRVRRVLGSVPEEEANFHRSSYGPRTLDFVQSAIYNLADRNGSKYKDILDYLCSQYEVDENTIRGRVMTAIRRGVLIGVLEQDGNNYRLARFRERKRHRWRNHHCVAQPQKICVNCHKQRMKSAKQDDDISQEPLRP</sequence>
<dbReference type="InterPro" id="IPR005818">
    <property type="entry name" value="Histone_H1/H5_H15"/>
</dbReference>
<accession>A0AAW2HBE2</accession>
<gene>
    <name evidence="2" type="ORF">PYX00_009315</name>
</gene>
<name>A0AAW2HBE2_9NEOP</name>
<dbReference type="SUPFAM" id="SSF46785">
    <property type="entry name" value="Winged helix' DNA-binding domain"/>
    <property type="match status" value="1"/>
</dbReference>
<comment type="caution">
    <text evidence="2">The sequence shown here is derived from an EMBL/GenBank/DDBJ whole genome shotgun (WGS) entry which is preliminary data.</text>
</comment>
<dbReference type="GO" id="GO:0006334">
    <property type="term" value="P:nucleosome assembly"/>
    <property type="evidence" value="ECO:0007669"/>
    <property type="project" value="InterPro"/>
</dbReference>
<dbReference type="InterPro" id="IPR036388">
    <property type="entry name" value="WH-like_DNA-bd_sf"/>
</dbReference>
<dbReference type="Gene3D" id="1.10.10.10">
    <property type="entry name" value="Winged helix-like DNA-binding domain superfamily/Winged helix DNA-binding domain"/>
    <property type="match status" value="1"/>
</dbReference>
<dbReference type="EMBL" id="JARGDH010000005">
    <property type="protein sequence ID" value="KAL0266883.1"/>
    <property type="molecule type" value="Genomic_DNA"/>
</dbReference>
<evidence type="ECO:0000313" key="2">
    <source>
        <dbReference type="EMBL" id="KAL0266883.1"/>
    </source>
</evidence>
<reference evidence="2" key="1">
    <citation type="journal article" date="2024" name="Gigascience">
        <title>Chromosome-level genome of the poultry shaft louse Menopon gallinae provides insight into the host-switching and adaptive evolution of parasitic lice.</title>
        <authorList>
            <person name="Xu Y."/>
            <person name="Ma L."/>
            <person name="Liu S."/>
            <person name="Liang Y."/>
            <person name="Liu Q."/>
            <person name="He Z."/>
            <person name="Tian L."/>
            <person name="Duan Y."/>
            <person name="Cai W."/>
            <person name="Li H."/>
            <person name="Song F."/>
        </authorList>
    </citation>
    <scope>NUCLEOTIDE SEQUENCE</scope>
    <source>
        <strain evidence="2">Cailab_2023a</strain>
    </source>
</reference>
<protein>
    <recommendedName>
        <fullName evidence="1">H15 domain-containing protein</fullName>
    </recommendedName>
</protein>
<evidence type="ECO:0000259" key="1">
    <source>
        <dbReference type="PROSITE" id="PS51504"/>
    </source>
</evidence>
<dbReference type="GO" id="GO:0003677">
    <property type="term" value="F:DNA binding"/>
    <property type="evidence" value="ECO:0007669"/>
    <property type="project" value="InterPro"/>
</dbReference>
<dbReference type="PROSITE" id="PS51504">
    <property type="entry name" value="H15"/>
    <property type="match status" value="1"/>
</dbReference>
<dbReference type="GO" id="GO:0000786">
    <property type="term" value="C:nucleosome"/>
    <property type="evidence" value="ECO:0007669"/>
    <property type="project" value="InterPro"/>
</dbReference>
<dbReference type="SMART" id="SM00526">
    <property type="entry name" value="H15"/>
    <property type="match status" value="1"/>
</dbReference>
<dbReference type="InterPro" id="IPR036390">
    <property type="entry name" value="WH_DNA-bd_sf"/>
</dbReference>
<dbReference type="Pfam" id="PF00538">
    <property type="entry name" value="Linker_histone"/>
    <property type="match status" value="1"/>
</dbReference>
<organism evidence="2">
    <name type="scientific">Menopon gallinae</name>
    <name type="common">poultry shaft louse</name>
    <dbReference type="NCBI Taxonomy" id="328185"/>
    <lineage>
        <taxon>Eukaryota</taxon>
        <taxon>Metazoa</taxon>
        <taxon>Ecdysozoa</taxon>
        <taxon>Arthropoda</taxon>
        <taxon>Hexapoda</taxon>
        <taxon>Insecta</taxon>
        <taxon>Pterygota</taxon>
        <taxon>Neoptera</taxon>
        <taxon>Paraneoptera</taxon>
        <taxon>Psocodea</taxon>
        <taxon>Troctomorpha</taxon>
        <taxon>Phthiraptera</taxon>
        <taxon>Amblycera</taxon>
        <taxon>Menoponidae</taxon>
        <taxon>Menopon</taxon>
    </lineage>
</organism>
<dbReference type="AlphaFoldDB" id="A0AAW2HBE2"/>